<sequence>MGSFLEDGGLYILYALSPSNFTCVHLPIEAATELSTHPALLTKKQVKKEMERLNKELQLMTNQRNELRDRLLFITEGNVEKRPYYRPNPSYEKLKMEHNEVVAELQSLQSKNTEASEKLDDLAKETSFYRGLHSRLLMEQTKLKKKVDILRQENKKRMEDWFLLKHHLREWKLICKNQEEKTSDLQTQQKVRAGRQLEQATAQDESLLQKQLLTQEPPADPDSEQILKSGDALSSSDFISYV</sequence>
<evidence type="ECO:0000313" key="5">
    <source>
        <dbReference type="RefSeq" id="XP_035308972.1"/>
    </source>
</evidence>
<dbReference type="KEGG" id="cge:113832340"/>
<gene>
    <name evidence="5" type="primary">LOC113832340</name>
</gene>
<feature type="region of interest" description="Disordered" evidence="2">
    <location>
        <begin position="207"/>
        <end position="242"/>
    </location>
</feature>
<evidence type="ECO:0000256" key="2">
    <source>
        <dbReference type="SAM" id="MobiDB-lite"/>
    </source>
</evidence>
<feature type="compositionally biased region" description="Polar residues" evidence="2">
    <location>
        <begin position="232"/>
        <end position="242"/>
    </location>
</feature>
<dbReference type="InterPro" id="IPR006907">
    <property type="entry name" value="DLG5_N"/>
</dbReference>
<dbReference type="Pfam" id="PF04822">
    <property type="entry name" value="Takusan"/>
    <property type="match status" value="1"/>
</dbReference>
<dbReference type="AlphaFoldDB" id="A0A9J7HBR0"/>
<dbReference type="RefSeq" id="XP_035308972.1">
    <property type="nucleotide sequence ID" value="XM_035453081.1"/>
</dbReference>
<name>A0A9J7HBR0_CRIGR</name>
<evidence type="ECO:0000259" key="3">
    <source>
        <dbReference type="Pfam" id="PF04822"/>
    </source>
</evidence>
<organism evidence="4 5">
    <name type="scientific">Cricetulus griseus</name>
    <name type="common">Chinese hamster</name>
    <name type="synonym">Cricetulus barabensis griseus</name>
    <dbReference type="NCBI Taxonomy" id="10029"/>
    <lineage>
        <taxon>Eukaryota</taxon>
        <taxon>Metazoa</taxon>
        <taxon>Chordata</taxon>
        <taxon>Craniata</taxon>
        <taxon>Vertebrata</taxon>
        <taxon>Euteleostomi</taxon>
        <taxon>Mammalia</taxon>
        <taxon>Eutheria</taxon>
        <taxon>Euarchontoglires</taxon>
        <taxon>Glires</taxon>
        <taxon>Rodentia</taxon>
        <taxon>Myomorpha</taxon>
        <taxon>Muroidea</taxon>
        <taxon>Cricetidae</taxon>
        <taxon>Cricetinae</taxon>
        <taxon>Cricetulus</taxon>
    </lineage>
</organism>
<dbReference type="PANTHER" id="PTHR21558:SF13">
    <property type="entry name" value="MCG129800-RELATED"/>
    <property type="match status" value="1"/>
</dbReference>
<keyword evidence="1" id="KW-0175">Coiled coil</keyword>
<proteinExistence type="predicted"/>
<evidence type="ECO:0000313" key="4">
    <source>
        <dbReference type="Proteomes" id="UP001108280"/>
    </source>
</evidence>
<accession>A0A9J7HBR0</accession>
<evidence type="ECO:0000256" key="1">
    <source>
        <dbReference type="SAM" id="Coils"/>
    </source>
</evidence>
<feature type="coiled-coil region" evidence="1">
    <location>
        <begin position="43"/>
        <end position="125"/>
    </location>
</feature>
<dbReference type="OrthoDB" id="9621306at2759"/>
<reference evidence="5" key="3">
    <citation type="submission" date="2025-08" db="UniProtKB">
        <authorList>
            <consortium name="RefSeq"/>
        </authorList>
    </citation>
    <scope>IDENTIFICATION</scope>
    <source>
        <strain evidence="5">17A/GY</strain>
        <tissue evidence="5">Liver</tissue>
    </source>
</reference>
<dbReference type="GeneID" id="113832340"/>
<dbReference type="PANTHER" id="PTHR21558">
    <property type="entry name" value="SPEER/SPETEX"/>
    <property type="match status" value="1"/>
</dbReference>
<feature type="domain" description="Disks large homolog 5 N-terminal" evidence="3">
    <location>
        <begin position="34"/>
        <end position="115"/>
    </location>
</feature>
<protein>
    <submittedName>
        <fullName evidence="5">Disks large homolog 5-like</fullName>
    </submittedName>
</protein>
<reference evidence="4" key="2">
    <citation type="journal article" date="2020" name="Biotechnol. Bioeng.">
        <title>Chromosome-scale scaffolds for the Chinese hamster reference genome assembly to facilitate the study of the CHO epigenome.</title>
        <authorList>
            <person name="Hilliard W."/>
            <person name="MacDonald M."/>
            <person name="Lee K.H."/>
        </authorList>
    </citation>
    <scope>NUCLEOTIDE SEQUENCE [LARGE SCALE GENOMIC DNA]</scope>
    <source>
        <strain evidence="4">17A/GY</strain>
    </source>
</reference>
<keyword evidence="4" id="KW-1185">Reference proteome</keyword>
<dbReference type="Proteomes" id="UP001108280">
    <property type="component" value="Chromosome 1"/>
</dbReference>
<reference evidence="4" key="1">
    <citation type="journal article" date="2018" name="Biotechnol. Bioeng.">
        <title>A reference genome of the Chinese hamster based on a hybrid assembly strategy.</title>
        <authorList>
            <person name="Rupp O."/>
            <person name="MacDonald M.L."/>
            <person name="Li S."/>
            <person name="Dhiman H."/>
            <person name="Polson S."/>
            <person name="Griep S."/>
            <person name="Heffner K."/>
            <person name="Hernandez I."/>
            <person name="Brinkrolf K."/>
            <person name="Jadhav V."/>
            <person name="Samoudi M."/>
            <person name="Hao H."/>
            <person name="Kingham B."/>
            <person name="Goesmann A."/>
            <person name="Betenbaugh M.J."/>
            <person name="Lewis N.E."/>
            <person name="Borth N."/>
            <person name="Lee K.H."/>
        </authorList>
    </citation>
    <scope>NUCLEOTIDE SEQUENCE [LARGE SCALE GENOMIC DNA]</scope>
    <source>
        <strain evidence="4">17A/GY</strain>
    </source>
</reference>